<gene>
    <name evidence="1" type="ORF">J1N35_035035</name>
</gene>
<name>A0A9D3UT64_9ROSI</name>
<evidence type="ECO:0000313" key="1">
    <source>
        <dbReference type="EMBL" id="KAH1056970.1"/>
    </source>
</evidence>
<evidence type="ECO:0000313" key="2">
    <source>
        <dbReference type="Proteomes" id="UP000828251"/>
    </source>
</evidence>
<dbReference type="EMBL" id="JAIQCV010000010">
    <property type="protein sequence ID" value="KAH1056970.1"/>
    <property type="molecule type" value="Genomic_DNA"/>
</dbReference>
<protein>
    <submittedName>
        <fullName evidence="1">Uncharacterized protein</fullName>
    </submittedName>
</protein>
<dbReference type="Proteomes" id="UP000828251">
    <property type="component" value="Unassembled WGS sequence"/>
</dbReference>
<reference evidence="1 2" key="1">
    <citation type="journal article" date="2021" name="Plant Biotechnol. J.">
        <title>Multi-omics assisted identification of the key and species-specific regulatory components of drought-tolerant mechanisms in Gossypium stocksii.</title>
        <authorList>
            <person name="Yu D."/>
            <person name="Ke L."/>
            <person name="Zhang D."/>
            <person name="Wu Y."/>
            <person name="Sun Y."/>
            <person name="Mei J."/>
            <person name="Sun J."/>
            <person name="Sun Y."/>
        </authorList>
    </citation>
    <scope>NUCLEOTIDE SEQUENCE [LARGE SCALE GENOMIC DNA]</scope>
    <source>
        <strain evidence="2">cv. E1</strain>
        <tissue evidence="1">Leaf</tissue>
    </source>
</reference>
<sequence>MDSDCKQDHGGQSGETLEELFASLGRVFVQESEVNAVLPALGNDKPKITFVYVMDEYVSASMVKCLGSVSRLSNWVDFHALMSK</sequence>
<organism evidence="1 2">
    <name type="scientific">Gossypium stocksii</name>
    <dbReference type="NCBI Taxonomy" id="47602"/>
    <lineage>
        <taxon>Eukaryota</taxon>
        <taxon>Viridiplantae</taxon>
        <taxon>Streptophyta</taxon>
        <taxon>Embryophyta</taxon>
        <taxon>Tracheophyta</taxon>
        <taxon>Spermatophyta</taxon>
        <taxon>Magnoliopsida</taxon>
        <taxon>eudicotyledons</taxon>
        <taxon>Gunneridae</taxon>
        <taxon>Pentapetalae</taxon>
        <taxon>rosids</taxon>
        <taxon>malvids</taxon>
        <taxon>Malvales</taxon>
        <taxon>Malvaceae</taxon>
        <taxon>Malvoideae</taxon>
        <taxon>Gossypium</taxon>
    </lineage>
</organism>
<keyword evidence="2" id="KW-1185">Reference proteome</keyword>
<dbReference type="AlphaFoldDB" id="A0A9D3UT64"/>
<comment type="caution">
    <text evidence="1">The sequence shown here is derived from an EMBL/GenBank/DDBJ whole genome shotgun (WGS) entry which is preliminary data.</text>
</comment>
<accession>A0A9D3UT64</accession>
<proteinExistence type="predicted"/>